<feature type="compositionally biased region" description="Basic and acidic residues" evidence="1">
    <location>
        <begin position="369"/>
        <end position="382"/>
    </location>
</feature>
<reference evidence="2" key="1">
    <citation type="submission" date="2020-02" db="EMBL/GenBank/DDBJ databases">
        <authorList>
            <person name="Meier V. D."/>
        </authorList>
    </citation>
    <scope>NUCLEOTIDE SEQUENCE</scope>
    <source>
        <strain evidence="2">AVDCRST_MAG10</strain>
    </source>
</reference>
<feature type="non-terminal residue" evidence="2">
    <location>
        <position position="1"/>
    </location>
</feature>
<feature type="compositionally biased region" description="Basic residues" evidence="1">
    <location>
        <begin position="156"/>
        <end position="176"/>
    </location>
</feature>
<feature type="compositionally biased region" description="Basic and acidic residues" evidence="1">
    <location>
        <begin position="253"/>
        <end position="265"/>
    </location>
</feature>
<feature type="compositionally biased region" description="Basic residues" evidence="1">
    <location>
        <begin position="12"/>
        <end position="21"/>
    </location>
</feature>
<feature type="compositionally biased region" description="Basic residues" evidence="1">
    <location>
        <begin position="266"/>
        <end position="281"/>
    </location>
</feature>
<evidence type="ECO:0000313" key="2">
    <source>
        <dbReference type="EMBL" id="CAA9218968.1"/>
    </source>
</evidence>
<dbReference type="EMBL" id="CADCTB010000036">
    <property type="protein sequence ID" value="CAA9218968.1"/>
    <property type="molecule type" value="Genomic_DNA"/>
</dbReference>
<feature type="compositionally biased region" description="Basic and acidic residues" evidence="1">
    <location>
        <begin position="205"/>
        <end position="227"/>
    </location>
</feature>
<feature type="compositionally biased region" description="Basic and acidic residues" evidence="1">
    <location>
        <begin position="126"/>
        <end position="146"/>
    </location>
</feature>
<organism evidence="2">
    <name type="scientific">uncultured Acidimicrobiales bacterium</name>
    <dbReference type="NCBI Taxonomy" id="310071"/>
    <lineage>
        <taxon>Bacteria</taxon>
        <taxon>Bacillati</taxon>
        <taxon>Actinomycetota</taxon>
        <taxon>Acidimicrobiia</taxon>
        <taxon>Acidimicrobiales</taxon>
        <taxon>environmental samples</taxon>
    </lineage>
</organism>
<dbReference type="GO" id="GO:0016301">
    <property type="term" value="F:kinase activity"/>
    <property type="evidence" value="ECO:0007669"/>
    <property type="project" value="UniProtKB-KW"/>
</dbReference>
<feature type="compositionally biased region" description="Pro residues" evidence="1">
    <location>
        <begin position="1"/>
        <end position="11"/>
    </location>
</feature>
<name>A0A6J4H9N2_9ACTN</name>
<feature type="compositionally biased region" description="Basic residues" evidence="1">
    <location>
        <begin position="315"/>
        <end position="325"/>
    </location>
</feature>
<feature type="compositionally biased region" description="Low complexity" evidence="1">
    <location>
        <begin position="346"/>
        <end position="363"/>
    </location>
</feature>
<feature type="non-terminal residue" evidence="2">
    <location>
        <position position="476"/>
    </location>
</feature>
<sequence length="476" mass="51240">VPSHPPAPRPARPGRRGPHRLRPADVPLPARIPHGPARRPGRGCRGARPRPAADRSAPPHPHSRPRGDVRGGGPRRRHGGGQPALRLRSRGPWRPAPAPADDRRPGEAGALHHTRGRVGVAGLPGRRQDADLRRQPDRGRADERGGPDSAQAGAHRGARHHRRARRGRRAGPRGRAGRPAAAGGHRAHRGRHRRRRPEPAGRAGRAPDRGRSPRVVPERHAQPDPDGVRSPAGLRGPAAAIRGRRLARAPHPPHVDPGVRRDVPPRRRRPPGRPGHGHAPHRGGIGPDGRPGRRPPAPRPSRPGPAARPPARRPGPGRRRCRPRRPGGGARQGDRPRRPGHGSGAGRRAAAPPGGRQPAGQRPPAHPTDGGRPRRCPPRERVGGPGGGRRRARTFLRGRGQGLRALLPLGSLPGPEPGGHRPGPVDRGRGGRGPRRPGARGVGARPRRPVLGGASVPACFRCRRRWRRRQRWRWSV</sequence>
<gene>
    <name evidence="2" type="ORF">AVDCRST_MAG10-552</name>
</gene>
<keyword evidence="2" id="KW-0808">Transferase</keyword>
<feature type="compositionally biased region" description="Low complexity" evidence="1">
    <location>
        <begin position="397"/>
        <end position="413"/>
    </location>
</feature>
<keyword evidence="2" id="KW-0418">Kinase</keyword>
<feature type="compositionally biased region" description="Basic residues" evidence="1">
    <location>
        <begin position="36"/>
        <end position="48"/>
    </location>
</feature>
<feature type="compositionally biased region" description="Basic residues" evidence="1">
    <location>
        <begin position="185"/>
        <end position="196"/>
    </location>
</feature>
<feature type="compositionally biased region" description="Low complexity" evidence="1">
    <location>
        <begin position="231"/>
        <end position="241"/>
    </location>
</feature>
<evidence type="ECO:0000256" key="1">
    <source>
        <dbReference type="SAM" id="MobiDB-lite"/>
    </source>
</evidence>
<protein>
    <submittedName>
        <fullName evidence="2">Two-component system sensor histidine kinase</fullName>
    </submittedName>
</protein>
<feature type="compositionally biased region" description="Pro residues" evidence="1">
    <location>
        <begin position="294"/>
        <end position="308"/>
    </location>
</feature>
<accession>A0A6J4H9N2</accession>
<proteinExistence type="predicted"/>
<dbReference type="AlphaFoldDB" id="A0A6J4H9N2"/>
<feature type="region of interest" description="Disordered" evidence="1">
    <location>
        <begin position="1"/>
        <end position="453"/>
    </location>
</feature>